<comment type="caution">
    <text evidence="2">The sequence shown here is derived from an EMBL/GenBank/DDBJ whole genome shotgun (WGS) entry which is preliminary data.</text>
</comment>
<feature type="signal peptide" evidence="1">
    <location>
        <begin position="1"/>
        <end position="28"/>
    </location>
</feature>
<keyword evidence="3" id="KW-1185">Reference proteome</keyword>
<dbReference type="Proteomes" id="UP000444174">
    <property type="component" value="Unassembled WGS sequence"/>
</dbReference>
<evidence type="ECO:0000313" key="3">
    <source>
        <dbReference type="Proteomes" id="UP000444174"/>
    </source>
</evidence>
<evidence type="ECO:0008006" key="4">
    <source>
        <dbReference type="Google" id="ProtNLM"/>
    </source>
</evidence>
<dbReference type="Pfam" id="PF04390">
    <property type="entry name" value="LptE"/>
    <property type="match status" value="1"/>
</dbReference>
<dbReference type="GO" id="GO:0019867">
    <property type="term" value="C:outer membrane"/>
    <property type="evidence" value="ECO:0007669"/>
    <property type="project" value="InterPro"/>
</dbReference>
<evidence type="ECO:0000256" key="1">
    <source>
        <dbReference type="SAM" id="SignalP"/>
    </source>
</evidence>
<dbReference type="GO" id="GO:0043165">
    <property type="term" value="P:Gram-negative-bacterium-type cell outer membrane assembly"/>
    <property type="evidence" value="ECO:0007669"/>
    <property type="project" value="InterPro"/>
</dbReference>
<dbReference type="EMBL" id="WIBF01000003">
    <property type="protein sequence ID" value="MQQ08140.1"/>
    <property type="molecule type" value="Genomic_DNA"/>
</dbReference>
<dbReference type="PROSITE" id="PS51257">
    <property type="entry name" value="PROKAR_LIPOPROTEIN"/>
    <property type="match status" value="1"/>
</dbReference>
<protein>
    <recommendedName>
        <fullName evidence="4">LPS-assembly lipoprotein</fullName>
    </recommendedName>
</protein>
<organism evidence="2 3">
    <name type="scientific">Tritonibacter litoralis</name>
    <dbReference type="NCBI Taxonomy" id="2662264"/>
    <lineage>
        <taxon>Bacteria</taxon>
        <taxon>Pseudomonadati</taxon>
        <taxon>Pseudomonadota</taxon>
        <taxon>Alphaproteobacteria</taxon>
        <taxon>Rhodobacterales</taxon>
        <taxon>Paracoccaceae</taxon>
        <taxon>Tritonibacter</taxon>
    </lineage>
</organism>
<proteinExistence type="predicted"/>
<dbReference type="Gene3D" id="3.30.160.150">
    <property type="entry name" value="Lipoprotein like domain"/>
    <property type="match status" value="1"/>
</dbReference>
<gene>
    <name evidence="2" type="ORF">GFB49_06725</name>
</gene>
<accession>A0A843YA19</accession>
<dbReference type="AlphaFoldDB" id="A0A843YA19"/>
<reference evidence="2 3" key="1">
    <citation type="submission" date="2019-10" db="EMBL/GenBank/DDBJ databases">
        <title>Epibacterium sp. nov., isolated from seawater.</title>
        <authorList>
            <person name="Zhang X."/>
            <person name="Li N."/>
        </authorList>
    </citation>
    <scope>NUCLEOTIDE SEQUENCE [LARGE SCALE GENOMIC DNA]</scope>
    <source>
        <strain evidence="2 3">SM1979</strain>
    </source>
</reference>
<keyword evidence="1" id="KW-0732">Signal</keyword>
<dbReference type="InterPro" id="IPR007485">
    <property type="entry name" value="LPS_assembly_LptE"/>
</dbReference>
<evidence type="ECO:0000313" key="2">
    <source>
        <dbReference type="EMBL" id="MQQ08140.1"/>
    </source>
</evidence>
<name>A0A843YA19_9RHOB</name>
<feature type="chain" id="PRO_5033035383" description="LPS-assembly lipoprotein" evidence="1">
    <location>
        <begin position="29"/>
        <end position="173"/>
    </location>
</feature>
<sequence length="173" mass="18298">MSWFNRRTLIALPLALVMGACGFTPVHAPGGAGQVLYGNVRVQAPEEIPSNSDVAAFFLVDALEQDLGRGEGGIYALDLSVKQTVEGQAITADNDITRFSVQGTANYTLRRLSDGVVVTSGAVDNFTGYSATGSTVDTLAGERDAEERLMRILADQIVTRLFTTADLGPVGSE</sequence>